<dbReference type="Proteomes" id="UP001183414">
    <property type="component" value="Unassembled WGS sequence"/>
</dbReference>
<feature type="transmembrane region" description="Helical" evidence="2">
    <location>
        <begin position="112"/>
        <end position="134"/>
    </location>
</feature>
<reference evidence="5" key="1">
    <citation type="submission" date="2023-07" db="EMBL/GenBank/DDBJ databases">
        <title>30 novel species of actinomycetes from the DSMZ collection.</title>
        <authorList>
            <person name="Nouioui I."/>
        </authorList>
    </citation>
    <scope>NUCLEOTIDE SEQUENCE [LARGE SCALE GENOMIC DNA]</scope>
    <source>
        <strain evidence="5">DSM 42041</strain>
    </source>
</reference>
<keyword evidence="5" id="KW-1185">Reference proteome</keyword>
<dbReference type="RefSeq" id="WP_311673212.1">
    <property type="nucleotide sequence ID" value="NZ_JAVREQ010000008.1"/>
</dbReference>
<accession>A0ABU2NS39</accession>
<dbReference type="EMBL" id="JAVREQ010000008">
    <property type="protein sequence ID" value="MDT0379416.1"/>
    <property type="molecule type" value="Genomic_DNA"/>
</dbReference>
<name>A0ABU2NS39_9ACTN</name>
<comment type="caution">
    <text evidence="4">The sequence shown here is derived from an EMBL/GenBank/DDBJ whole genome shotgun (WGS) entry which is preliminary data.</text>
</comment>
<sequence>MATAAHRARTVTDRHGPSGTGLARTDHPRTDLSPADRARIDRARRLDNLAVRDQATALLCVPVAFWLCIGAWAVGYAETQKGGQAYLNESVVGVLLLFLALSRFLRPLRQLFASAGIALLGAWLIVSPFLWNYGEPPNAAVGAPRLEWATGAIVLILGLVGSLWARSARRYGYRPG</sequence>
<protein>
    <recommendedName>
        <fullName evidence="3">SPW repeat-containing integral membrane domain-containing protein</fullName>
    </recommendedName>
</protein>
<proteinExistence type="predicted"/>
<evidence type="ECO:0000256" key="1">
    <source>
        <dbReference type="SAM" id="MobiDB-lite"/>
    </source>
</evidence>
<feature type="domain" description="SPW repeat-containing integral membrane" evidence="3">
    <location>
        <begin position="59"/>
        <end position="159"/>
    </location>
</feature>
<feature type="transmembrane region" description="Helical" evidence="2">
    <location>
        <begin position="55"/>
        <end position="74"/>
    </location>
</feature>
<feature type="transmembrane region" description="Helical" evidence="2">
    <location>
        <begin position="146"/>
        <end position="165"/>
    </location>
</feature>
<keyword evidence="2" id="KW-0812">Transmembrane</keyword>
<evidence type="ECO:0000313" key="4">
    <source>
        <dbReference type="EMBL" id="MDT0379416.1"/>
    </source>
</evidence>
<feature type="transmembrane region" description="Helical" evidence="2">
    <location>
        <begin position="86"/>
        <end position="105"/>
    </location>
</feature>
<keyword evidence="2" id="KW-0472">Membrane</keyword>
<dbReference type="Pfam" id="PF03779">
    <property type="entry name" value="SPW"/>
    <property type="match status" value="1"/>
</dbReference>
<evidence type="ECO:0000259" key="3">
    <source>
        <dbReference type="Pfam" id="PF03779"/>
    </source>
</evidence>
<evidence type="ECO:0000313" key="5">
    <source>
        <dbReference type="Proteomes" id="UP001183414"/>
    </source>
</evidence>
<keyword evidence="2" id="KW-1133">Transmembrane helix</keyword>
<evidence type="ECO:0000256" key="2">
    <source>
        <dbReference type="SAM" id="Phobius"/>
    </source>
</evidence>
<dbReference type="InterPro" id="IPR005530">
    <property type="entry name" value="SPW"/>
</dbReference>
<organism evidence="4 5">
    <name type="scientific">Streptomyces hazeniae</name>
    <dbReference type="NCBI Taxonomy" id="3075538"/>
    <lineage>
        <taxon>Bacteria</taxon>
        <taxon>Bacillati</taxon>
        <taxon>Actinomycetota</taxon>
        <taxon>Actinomycetes</taxon>
        <taxon>Kitasatosporales</taxon>
        <taxon>Streptomycetaceae</taxon>
        <taxon>Streptomyces</taxon>
    </lineage>
</organism>
<feature type="region of interest" description="Disordered" evidence="1">
    <location>
        <begin position="1"/>
        <end position="34"/>
    </location>
</feature>
<gene>
    <name evidence="4" type="ORF">RM572_11620</name>
</gene>
<feature type="compositionally biased region" description="Basic and acidic residues" evidence="1">
    <location>
        <begin position="24"/>
        <end position="34"/>
    </location>
</feature>